<comment type="caution">
    <text evidence="1">The sequence shown here is derived from an EMBL/GenBank/DDBJ whole genome shotgun (WGS) entry which is preliminary data.</text>
</comment>
<proteinExistence type="predicted"/>
<dbReference type="EMBL" id="LBTW01000025">
    <property type="protein sequence ID" value="KKQ48712.1"/>
    <property type="molecule type" value="Genomic_DNA"/>
</dbReference>
<name>A0A0G0I2D0_9BACT</name>
<evidence type="ECO:0000313" key="1">
    <source>
        <dbReference type="EMBL" id="KKQ48712.1"/>
    </source>
</evidence>
<dbReference type="CDD" id="cd00093">
    <property type="entry name" value="HTH_XRE"/>
    <property type="match status" value="1"/>
</dbReference>
<protein>
    <submittedName>
        <fullName evidence="1">Uncharacterized protein</fullName>
    </submittedName>
</protein>
<dbReference type="SUPFAM" id="SSF47413">
    <property type="entry name" value="lambda repressor-like DNA-binding domains"/>
    <property type="match status" value="1"/>
</dbReference>
<reference evidence="1 2" key="1">
    <citation type="journal article" date="2015" name="Nature">
        <title>rRNA introns, odd ribosomes, and small enigmatic genomes across a large radiation of phyla.</title>
        <authorList>
            <person name="Brown C.T."/>
            <person name="Hug L.A."/>
            <person name="Thomas B.C."/>
            <person name="Sharon I."/>
            <person name="Castelle C.J."/>
            <person name="Singh A."/>
            <person name="Wilkins M.J."/>
            <person name="Williams K.H."/>
            <person name="Banfield J.F."/>
        </authorList>
    </citation>
    <scope>NUCLEOTIDE SEQUENCE [LARGE SCALE GENOMIC DNA]</scope>
</reference>
<gene>
    <name evidence="1" type="ORF">US67_C0025G0013</name>
</gene>
<evidence type="ECO:0000313" key="2">
    <source>
        <dbReference type="Proteomes" id="UP000034366"/>
    </source>
</evidence>
<dbReference type="InterPro" id="IPR001387">
    <property type="entry name" value="Cro/C1-type_HTH"/>
</dbReference>
<dbReference type="Gene3D" id="1.10.260.40">
    <property type="entry name" value="lambda repressor-like DNA-binding domains"/>
    <property type="match status" value="1"/>
</dbReference>
<organism evidence="1 2">
    <name type="scientific">Candidatus Woesebacteria bacterium GW2011_GWD1_38_10</name>
    <dbReference type="NCBI Taxonomy" id="1618592"/>
    <lineage>
        <taxon>Bacteria</taxon>
        <taxon>Candidatus Woeseibacteriota</taxon>
    </lineage>
</organism>
<sequence length="124" mass="13999">MTTERSQFECGGNDFEISIKDLLDSQTRAKNRGLDIPMLDEPSPMQKIGAYINAVRKKRGFTITKMAEDINVERPAVVDIELGNIVFTEFLPHLGKINNTLSPNDNSVTKKIVQIIWDVFDSDE</sequence>
<accession>A0A0G0I2D0</accession>
<dbReference type="Proteomes" id="UP000034366">
    <property type="component" value="Unassembled WGS sequence"/>
</dbReference>
<dbReference type="GO" id="GO:0003677">
    <property type="term" value="F:DNA binding"/>
    <property type="evidence" value="ECO:0007669"/>
    <property type="project" value="InterPro"/>
</dbReference>
<dbReference type="InterPro" id="IPR010982">
    <property type="entry name" value="Lambda_DNA-bd_dom_sf"/>
</dbReference>
<dbReference type="AlphaFoldDB" id="A0A0G0I2D0"/>